<reference evidence="2" key="1">
    <citation type="submission" date="2020-11" db="EMBL/GenBank/DDBJ databases">
        <authorList>
            <person name="Koelle M."/>
            <person name="Horta M.A.C."/>
            <person name="Nowrousian M."/>
            <person name="Ohm R.A."/>
            <person name="Benz P."/>
            <person name="Pilgard A."/>
        </authorList>
    </citation>
    <scope>NUCLEOTIDE SEQUENCE</scope>
    <source>
        <strain evidence="2">FPRL280</strain>
    </source>
</reference>
<reference evidence="2" key="2">
    <citation type="journal article" name="Front. Microbiol.">
        <title>Degradative Capacity of Two Strains of Rhodonia placenta: From Phenotype to Genotype.</title>
        <authorList>
            <person name="Kolle M."/>
            <person name="Horta M.A.C."/>
            <person name="Nowrousian M."/>
            <person name="Ohm R.A."/>
            <person name="Benz J.P."/>
            <person name="Pilgard A."/>
        </authorList>
    </citation>
    <scope>NUCLEOTIDE SEQUENCE</scope>
    <source>
        <strain evidence="2">FPRL280</strain>
    </source>
</reference>
<evidence type="ECO:0000313" key="2">
    <source>
        <dbReference type="EMBL" id="KAF9803434.1"/>
    </source>
</evidence>
<feature type="region of interest" description="Disordered" evidence="1">
    <location>
        <begin position="1"/>
        <end position="23"/>
    </location>
</feature>
<evidence type="ECO:0000313" key="3">
    <source>
        <dbReference type="Proteomes" id="UP000639403"/>
    </source>
</evidence>
<protein>
    <submittedName>
        <fullName evidence="2">Uncharacterized protein</fullName>
    </submittedName>
</protein>
<organism evidence="2 3">
    <name type="scientific">Rhodonia placenta</name>
    <dbReference type="NCBI Taxonomy" id="104341"/>
    <lineage>
        <taxon>Eukaryota</taxon>
        <taxon>Fungi</taxon>
        <taxon>Dikarya</taxon>
        <taxon>Basidiomycota</taxon>
        <taxon>Agaricomycotina</taxon>
        <taxon>Agaricomycetes</taxon>
        <taxon>Polyporales</taxon>
        <taxon>Adustoporiaceae</taxon>
        <taxon>Rhodonia</taxon>
    </lineage>
</organism>
<sequence>MRVIQVELTDSEDNTPPSAKAMSANTARIKEIMNIEESTLAGKDEPQLSAKTELIAATSDFWKKYM</sequence>
<gene>
    <name evidence="2" type="ORF">IEO21_09696</name>
</gene>
<dbReference type="Proteomes" id="UP000639403">
    <property type="component" value="Unassembled WGS sequence"/>
</dbReference>
<dbReference type="AlphaFoldDB" id="A0A8H7NTW7"/>
<evidence type="ECO:0000256" key="1">
    <source>
        <dbReference type="SAM" id="MobiDB-lite"/>
    </source>
</evidence>
<proteinExistence type="predicted"/>
<accession>A0A8H7NTW7</accession>
<comment type="caution">
    <text evidence="2">The sequence shown here is derived from an EMBL/GenBank/DDBJ whole genome shotgun (WGS) entry which is preliminary data.</text>
</comment>
<name>A0A8H7NTW7_9APHY</name>
<dbReference type="EMBL" id="JADOXO010000512">
    <property type="protein sequence ID" value="KAF9803434.1"/>
    <property type="molecule type" value="Genomic_DNA"/>
</dbReference>